<proteinExistence type="predicted"/>
<dbReference type="EMBL" id="LMWS01000031">
    <property type="protein sequence ID" value="KUN35818.1"/>
    <property type="molecule type" value="Genomic_DNA"/>
</dbReference>
<accession>A0A117QM20</accession>
<evidence type="ECO:0000256" key="1">
    <source>
        <dbReference type="SAM" id="MobiDB-lite"/>
    </source>
</evidence>
<feature type="compositionally biased region" description="Basic residues" evidence="1">
    <location>
        <begin position="89"/>
        <end position="104"/>
    </location>
</feature>
<comment type="caution">
    <text evidence="2">The sequence shown here is derived from an EMBL/GenBank/DDBJ whole genome shotgun (WGS) entry which is preliminary data.</text>
</comment>
<keyword evidence="3" id="KW-1185">Reference proteome</keyword>
<protein>
    <submittedName>
        <fullName evidence="2">Uncharacterized protein</fullName>
    </submittedName>
</protein>
<name>A0A117QM20_9ACTN</name>
<dbReference type="AlphaFoldDB" id="A0A117QM20"/>
<evidence type="ECO:0000313" key="2">
    <source>
        <dbReference type="EMBL" id="KUN35818.1"/>
    </source>
</evidence>
<reference evidence="2 3" key="1">
    <citation type="submission" date="2015-10" db="EMBL/GenBank/DDBJ databases">
        <title>Draft genome sequence of Streptomyces longwoodensis DSM 41677, type strain for the species Streptomyces longwoodensis.</title>
        <authorList>
            <person name="Ruckert C."/>
            <person name="Winkler A."/>
            <person name="Kalinowski J."/>
            <person name="Kampfer P."/>
            <person name="Glaeser S."/>
        </authorList>
    </citation>
    <scope>NUCLEOTIDE SEQUENCE [LARGE SCALE GENOMIC DNA]</scope>
    <source>
        <strain evidence="2 3">DSM 41677</strain>
    </source>
</reference>
<evidence type="ECO:0000313" key="3">
    <source>
        <dbReference type="Proteomes" id="UP000053271"/>
    </source>
</evidence>
<feature type="region of interest" description="Disordered" evidence="1">
    <location>
        <begin position="87"/>
        <end position="107"/>
    </location>
</feature>
<feature type="compositionally biased region" description="Basic and acidic residues" evidence="1">
    <location>
        <begin position="46"/>
        <end position="68"/>
    </location>
</feature>
<gene>
    <name evidence="2" type="ORF">AQJ30_24440</name>
</gene>
<organism evidence="2 3">
    <name type="scientific">Streptomyces longwoodensis</name>
    <dbReference type="NCBI Taxonomy" id="68231"/>
    <lineage>
        <taxon>Bacteria</taxon>
        <taxon>Bacillati</taxon>
        <taxon>Actinomycetota</taxon>
        <taxon>Actinomycetes</taxon>
        <taxon>Kitasatosporales</taxon>
        <taxon>Streptomycetaceae</taxon>
        <taxon>Streptomyces</taxon>
    </lineage>
</organism>
<dbReference type="Proteomes" id="UP000053271">
    <property type="component" value="Unassembled WGS sequence"/>
</dbReference>
<feature type="region of interest" description="Disordered" evidence="1">
    <location>
        <begin position="1"/>
        <end position="70"/>
    </location>
</feature>
<sequence length="125" mass="14038">MQRFGLAGADAVQGLHRQRRQPAGHLAGRHNQNPAGSFDLGGGGRRHGDGRADPDAYIDPEPRDDPHPQHLAQATRVGTVVAQGALQLHQRRRRRQRLHHRRQARQQLQDLPVELLRQPVRAAHI</sequence>